<reference evidence="1 2" key="1">
    <citation type="submission" date="2018-07" db="EMBL/GenBank/DDBJ databases">
        <title>Pedobacter sp. nov., isolated from soil.</title>
        <authorList>
            <person name="Zhou L.Y."/>
            <person name="Du Z.J."/>
        </authorList>
    </citation>
    <scope>NUCLEOTIDE SEQUENCE [LARGE SCALE GENOMIC DNA]</scope>
    <source>
        <strain evidence="1 2">JDX94</strain>
    </source>
</reference>
<protein>
    <submittedName>
        <fullName evidence="1">Uncharacterized protein</fullName>
    </submittedName>
</protein>
<dbReference type="Proteomes" id="UP000253961">
    <property type="component" value="Unassembled WGS sequence"/>
</dbReference>
<evidence type="ECO:0000313" key="1">
    <source>
        <dbReference type="EMBL" id="RDC57035.1"/>
    </source>
</evidence>
<dbReference type="AlphaFoldDB" id="A0A369Q0P3"/>
<gene>
    <name evidence="1" type="ORF">DU508_07510</name>
</gene>
<evidence type="ECO:0000313" key="2">
    <source>
        <dbReference type="Proteomes" id="UP000253961"/>
    </source>
</evidence>
<dbReference type="EMBL" id="QPKV01000003">
    <property type="protein sequence ID" value="RDC57035.1"/>
    <property type="molecule type" value="Genomic_DNA"/>
</dbReference>
<keyword evidence="2" id="KW-1185">Reference proteome</keyword>
<sequence>MLRHEASATDETRTSCQHGRSFLKDLAERRTDIKKHATTAFQILSPPDIPLEKPLPIKFLLW</sequence>
<accession>A0A369Q0P3</accession>
<name>A0A369Q0P3_9SPHI</name>
<organism evidence="1 2">
    <name type="scientific">Pedobacter chinensis</name>
    <dbReference type="NCBI Taxonomy" id="2282421"/>
    <lineage>
        <taxon>Bacteria</taxon>
        <taxon>Pseudomonadati</taxon>
        <taxon>Bacteroidota</taxon>
        <taxon>Sphingobacteriia</taxon>
        <taxon>Sphingobacteriales</taxon>
        <taxon>Sphingobacteriaceae</taxon>
        <taxon>Pedobacter</taxon>
    </lineage>
</organism>
<comment type="caution">
    <text evidence="1">The sequence shown here is derived from an EMBL/GenBank/DDBJ whole genome shotgun (WGS) entry which is preliminary data.</text>
</comment>
<proteinExistence type="predicted"/>